<dbReference type="OMA" id="VDICVRT"/>
<sequence>MFAPIFTLFLFSMVLATDRNLNRTDLKCVGHAFHNVSLSAYYPVFGTNDKRNHLDDRGKMLKTLQDYLDGRTRYVTVAGNLKSGIPYGTKICIEKLNERFGKQISLQIRDQVDSEDNIDIANDFSRLEICVRTEEDTYDTYVNDVVSVYV</sequence>
<dbReference type="KEGG" id="cfo:105255255"/>
<keyword evidence="3" id="KW-1185">Reference proteome</keyword>
<name>E1ZXY7_CAMFO</name>
<dbReference type="EMBL" id="GL435155">
    <property type="protein sequence ID" value="EFN73969.1"/>
    <property type="molecule type" value="Genomic_DNA"/>
</dbReference>
<evidence type="ECO:0000313" key="3">
    <source>
        <dbReference type="Proteomes" id="UP000000311"/>
    </source>
</evidence>
<accession>E1ZXY7</accession>
<feature type="signal peptide" evidence="1">
    <location>
        <begin position="1"/>
        <end position="16"/>
    </location>
</feature>
<dbReference type="OrthoDB" id="7752123at2759"/>
<keyword evidence="1" id="KW-0732">Signal</keyword>
<protein>
    <submittedName>
        <fullName evidence="2">Uncharacterized protein</fullName>
    </submittedName>
</protein>
<dbReference type="AlphaFoldDB" id="E1ZXY7"/>
<organism evidence="3">
    <name type="scientific">Camponotus floridanus</name>
    <name type="common">Florida carpenter ant</name>
    <dbReference type="NCBI Taxonomy" id="104421"/>
    <lineage>
        <taxon>Eukaryota</taxon>
        <taxon>Metazoa</taxon>
        <taxon>Ecdysozoa</taxon>
        <taxon>Arthropoda</taxon>
        <taxon>Hexapoda</taxon>
        <taxon>Insecta</taxon>
        <taxon>Pterygota</taxon>
        <taxon>Neoptera</taxon>
        <taxon>Endopterygota</taxon>
        <taxon>Hymenoptera</taxon>
        <taxon>Apocrita</taxon>
        <taxon>Aculeata</taxon>
        <taxon>Formicoidea</taxon>
        <taxon>Formicidae</taxon>
        <taxon>Formicinae</taxon>
        <taxon>Camponotus</taxon>
    </lineage>
</organism>
<feature type="chain" id="PRO_5003156668" evidence="1">
    <location>
        <begin position="17"/>
        <end position="150"/>
    </location>
</feature>
<proteinExistence type="predicted"/>
<dbReference type="Proteomes" id="UP000000311">
    <property type="component" value="Unassembled WGS sequence"/>
</dbReference>
<evidence type="ECO:0000313" key="2">
    <source>
        <dbReference type="EMBL" id="EFN73969.1"/>
    </source>
</evidence>
<gene>
    <name evidence="2" type="ORF">EAG_05213</name>
</gene>
<dbReference type="InParanoid" id="E1ZXY7"/>
<reference evidence="2 3" key="1">
    <citation type="journal article" date="2010" name="Science">
        <title>Genomic comparison of the ants Camponotus floridanus and Harpegnathos saltator.</title>
        <authorList>
            <person name="Bonasio R."/>
            <person name="Zhang G."/>
            <person name="Ye C."/>
            <person name="Mutti N.S."/>
            <person name="Fang X."/>
            <person name="Qin N."/>
            <person name="Donahue G."/>
            <person name="Yang P."/>
            <person name="Li Q."/>
            <person name="Li C."/>
            <person name="Zhang P."/>
            <person name="Huang Z."/>
            <person name="Berger S.L."/>
            <person name="Reinberg D."/>
            <person name="Wang J."/>
            <person name="Liebig J."/>
        </authorList>
    </citation>
    <scope>NUCLEOTIDE SEQUENCE [LARGE SCALE GENOMIC DNA]</scope>
    <source>
        <strain evidence="3">C129</strain>
    </source>
</reference>
<evidence type="ECO:0000256" key="1">
    <source>
        <dbReference type="SAM" id="SignalP"/>
    </source>
</evidence>